<feature type="region of interest" description="Disordered" evidence="1">
    <location>
        <begin position="312"/>
        <end position="374"/>
    </location>
</feature>
<dbReference type="Proteomes" id="UP001208570">
    <property type="component" value="Unassembled WGS sequence"/>
</dbReference>
<comment type="caution">
    <text evidence="2">The sequence shown here is derived from an EMBL/GenBank/DDBJ whole genome shotgun (WGS) entry which is preliminary data.</text>
</comment>
<feature type="compositionally biased region" description="Basic and acidic residues" evidence="1">
    <location>
        <begin position="312"/>
        <end position="336"/>
    </location>
</feature>
<proteinExistence type="predicted"/>
<accession>A0AAD9JKB3</accession>
<organism evidence="2 3">
    <name type="scientific">Paralvinella palmiformis</name>
    <dbReference type="NCBI Taxonomy" id="53620"/>
    <lineage>
        <taxon>Eukaryota</taxon>
        <taxon>Metazoa</taxon>
        <taxon>Spiralia</taxon>
        <taxon>Lophotrochozoa</taxon>
        <taxon>Annelida</taxon>
        <taxon>Polychaeta</taxon>
        <taxon>Sedentaria</taxon>
        <taxon>Canalipalpata</taxon>
        <taxon>Terebellida</taxon>
        <taxon>Terebelliformia</taxon>
        <taxon>Alvinellidae</taxon>
        <taxon>Paralvinella</taxon>
    </lineage>
</organism>
<sequence>MGQKQSVSHSTRTKRKTKNLSSKFSNPIWYDPYYRGTYPDLSCEFRNFTASGNNNKHSGQLTLAEDDTRRRRYWDRGVWDSHPIWETEPFTKFGGKKITSYFWIPRGAVKSKSHRVVGTAVISDRKSGGMPAPPVNQELTGARHKKDRVLVVRKRHNRWSEKRSLQDKDETKLHQVDNQLGDADRSFVKRHGRSMGWVGGVRPSQLASGYYRTGFVPTTAVHGYSIWLNDKRSKSLDPTSLRRHRVDWEPEPDYDEDDPECYVFNDYGYPDQVKLREEFEPEKFLDEVPVDDKSGRPLPLWKRLLTARQLAERSQQEHDEKQKVNQEENKYKDMPVWKRSLLQKRHDGNSDVGTTTDSRKARHVCETSSSQGNG</sequence>
<dbReference type="EMBL" id="JAODUP010000278">
    <property type="protein sequence ID" value="KAK2154055.1"/>
    <property type="molecule type" value="Genomic_DNA"/>
</dbReference>
<protein>
    <submittedName>
        <fullName evidence="2">Uncharacterized protein</fullName>
    </submittedName>
</protein>
<gene>
    <name evidence="2" type="ORF">LSH36_278g03013</name>
</gene>
<dbReference type="AlphaFoldDB" id="A0AAD9JKB3"/>
<evidence type="ECO:0000256" key="1">
    <source>
        <dbReference type="SAM" id="MobiDB-lite"/>
    </source>
</evidence>
<reference evidence="2" key="1">
    <citation type="journal article" date="2023" name="Mol. Biol. Evol.">
        <title>Third-Generation Sequencing Reveals the Adaptive Role of the Epigenome in Three Deep-Sea Polychaetes.</title>
        <authorList>
            <person name="Perez M."/>
            <person name="Aroh O."/>
            <person name="Sun Y."/>
            <person name="Lan Y."/>
            <person name="Juniper S.K."/>
            <person name="Young C.R."/>
            <person name="Angers B."/>
            <person name="Qian P.Y."/>
        </authorList>
    </citation>
    <scope>NUCLEOTIDE SEQUENCE</scope>
    <source>
        <strain evidence="2">P08H-3</strain>
    </source>
</reference>
<name>A0AAD9JKB3_9ANNE</name>
<keyword evidence="3" id="KW-1185">Reference proteome</keyword>
<evidence type="ECO:0000313" key="2">
    <source>
        <dbReference type="EMBL" id="KAK2154055.1"/>
    </source>
</evidence>
<evidence type="ECO:0000313" key="3">
    <source>
        <dbReference type="Proteomes" id="UP001208570"/>
    </source>
</evidence>